<sequence>MRKLIATTVLMLAPLAAGAGQAAVPERPAQERPAVERLAAERLSADQQARALFDGDWEWRLQNQPEYATSVGDYRYDAALSETTLVASRAANAHQRKMLDQARQIERDKLSPQQQLSYDLFVWEKEQAVKAAALYPFQAQPISAYAGLHITLAQLAAQMPFASEADYRNYLARLDAVPAHVAGLIEQLREGMRSGWVAPKVTVRAVPPLLKQLRENALDGPLGQPFRQIPASIDKPVRDALALAGPVALRNRVAPALQELEEFLRNEYVPVARESIAASALPSGLDYYLLAVTRQTTIEMAPAAIHALGLKEVARLRTGMTAAIARTGFSGSFAQFMVFAKTDPRLFYTSGDALLARYRRILTRASAAVPKLFAAAPAQEVLVKAATNPGAEKLGAAWYEAGAADRPAAFVVNTSLIETRPMWEMETLALHEALPGHHLQVARAAEIADLPAFRRYGWHGAYGEGWALYAETLGPELGFYKDAFSAFGHLNAEMFRAVRLVVDTGIHTQGWTRQQALDYMNANTANAPGDNELEVDRYIAWPAQALGYKVGQLKIRALREKAQAALGDKFDIRRFHSVVLDNGPLTLALLEQQVDAWIAAAKKPAS</sequence>
<proteinExistence type="predicted"/>
<dbReference type="PANTHER" id="PTHR33361:SF2">
    <property type="entry name" value="DUF885 DOMAIN-CONTAINING PROTEIN"/>
    <property type="match status" value="1"/>
</dbReference>
<gene>
    <name evidence="2" type="ORF">F1735_15995</name>
</gene>
<comment type="caution">
    <text evidence="2">The sequence shown here is derived from an EMBL/GenBank/DDBJ whole genome shotgun (WGS) entry which is preliminary data.</text>
</comment>
<feature type="signal peptide" evidence="1">
    <location>
        <begin position="1"/>
        <end position="19"/>
    </location>
</feature>
<keyword evidence="1" id="KW-0732">Signal</keyword>
<organism evidence="2 3">
    <name type="scientific">Massilia genomosp. 1</name>
    <dbReference type="NCBI Taxonomy" id="2609280"/>
    <lineage>
        <taxon>Bacteria</taxon>
        <taxon>Pseudomonadati</taxon>
        <taxon>Pseudomonadota</taxon>
        <taxon>Betaproteobacteria</taxon>
        <taxon>Burkholderiales</taxon>
        <taxon>Oxalobacteraceae</taxon>
        <taxon>Telluria group</taxon>
        <taxon>Massilia</taxon>
    </lineage>
</organism>
<reference evidence="2 3" key="1">
    <citation type="submission" date="2019-10" db="EMBL/GenBank/DDBJ databases">
        <title>Taxonomy of Antarctic Massilia spp.: description of Massilia rubra sp. nov., Massilia aquatica sp. nov., Massilia mucilaginosa sp. nov., Massilia frigida sp. nov. isolated from streams, lakes and regoliths.</title>
        <authorList>
            <person name="Holochova P."/>
            <person name="Sedlacek I."/>
            <person name="Kralova S."/>
            <person name="Maslanova I."/>
            <person name="Busse H.-J."/>
            <person name="Stankova E."/>
            <person name="Vrbovska V."/>
            <person name="Kovarovic V."/>
            <person name="Bartak M."/>
            <person name="Svec P."/>
            <person name="Pantucek R."/>
        </authorList>
    </citation>
    <scope>NUCLEOTIDE SEQUENCE [LARGE SCALE GENOMIC DNA]</scope>
    <source>
        <strain evidence="2 3">CCM 8694</strain>
    </source>
</reference>
<dbReference type="PANTHER" id="PTHR33361">
    <property type="entry name" value="GLR0591 PROTEIN"/>
    <property type="match status" value="1"/>
</dbReference>
<accession>A0ABX0MU15</accession>
<evidence type="ECO:0000256" key="1">
    <source>
        <dbReference type="SAM" id="SignalP"/>
    </source>
</evidence>
<dbReference type="Pfam" id="PF05960">
    <property type="entry name" value="DUF885"/>
    <property type="match status" value="1"/>
</dbReference>
<dbReference type="InterPro" id="IPR010281">
    <property type="entry name" value="DUF885"/>
</dbReference>
<name>A0ABX0MU15_9BURK</name>
<protein>
    <submittedName>
        <fullName evidence="2">DUF885 family protein</fullName>
    </submittedName>
</protein>
<feature type="chain" id="PRO_5045971287" evidence="1">
    <location>
        <begin position="20"/>
        <end position="606"/>
    </location>
</feature>
<dbReference type="RefSeq" id="WP_167237865.1">
    <property type="nucleotide sequence ID" value="NZ_WHJF01000039.1"/>
</dbReference>
<evidence type="ECO:0000313" key="2">
    <source>
        <dbReference type="EMBL" id="NHZ63786.1"/>
    </source>
</evidence>
<dbReference type="Proteomes" id="UP000610594">
    <property type="component" value="Unassembled WGS sequence"/>
</dbReference>
<dbReference type="EMBL" id="WHJF01000039">
    <property type="protein sequence ID" value="NHZ63786.1"/>
    <property type="molecule type" value="Genomic_DNA"/>
</dbReference>
<evidence type="ECO:0000313" key="3">
    <source>
        <dbReference type="Proteomes" id="UP000610594"/>
    </source>
</evidence>
<keyword evidence="3" id="KW-1185">Reference proteome</keyword>